<dbReference type="SUPFAM" id="SSF161098">
    <property type="entry name" value="MetI-like"/>
    <property type="match status" value="1"/>
</dbReference>
<dbReference type="OrthoDB" id="9815533at2"/>
<name>A0A1M6BQD1_9ACTN</name>
<organism evidence="10 11">
    <name type="scientific">Nocardiopsis flavescens</name>
    <dbReference type="NCBI Taxonomy" id="758803"/>
    <lineage>
        <taxon>Bacteria</taxon>
        <taxon>Bacillati</taxon>
        <taxon>Actinomycetota</taxon>
        <taxon>Actinomycetes</taxon>
        <taxon>Streptosporangiales</taxon>
        <taxon>Nocardiopsidaceae</taxon>
        <taxon>Nocardiopsis</taxon>
    </lineage>
</organism>
<dbReference type="PANTHER" id="PTHR43357">
    <property type="entry name" value="INNER MEMBRANE ABC TRANSPORTER PERMEASE PROTEIN YDCV"/>
    <property type="match status" value="1"/>
</dbReference>
<keyword evidence="11" id="KW-1185">Reference proteome</keyword>
<keyword evidence="4" id="KW-0997">Cell inner membrane</keyword>
<evidence type="ECO:0000256" key="3">
    <source>
        <dbReference type="ARBA" id="ARBA00022475"/>
    </source>
</evidence>
<accession>A0A1M6BQD1</accession>
<evidence type="ECO:0000256" key="8">
    <source>
        <dbReference type="SAM" id="Phobius"/>
    </source>
</evidence>
<dbReference type="GO" id="GO:0055085">
    <property type="term" value="P:transmembrane transport"/>
    <property type="evidence" value="ECO:0007669"/>
    <property type="project" value="InterPro"/>
</dbReference>
<dbReference type="InterPro" id="IPR000515">
    <property type="entry name" value="MetI-like"/>
</dbReference>
<evidence type="ECO:0000259" key="9">
    <source>
        <dbReference type="PROSITE" id="PS50928"/>
    </source>
</evidence>
<keyword evidence="6 8" id="KW-1133">Transmembrane helix</keyword>
<dbReference type="AlphaFoldDB" id="A0A1M6BQD1"/>
<dbReference type="PROSITE" id="PS50928">
    <property type="entry name" value="ABC_TM1"/>
    <property type="match status" value="1"/>
</dbReference>
<feature type="transmembrane region" description="Helical" evidence="8">
    <location>
        <begin position="223"/>
        <end position="244"/>
    </location>
</feature>
<sequence>MTRVVTYLTCVFVAVPILATLVAATSADFSQGPWGGGPTLDWFAYAWPPLAPVIGRSLAVAVLVVVLNLLVGGPLAWWVARHPSPLTRLTGHLVNVPLAVPGIALSVALVGAYPMLRPSGLLLVLGHLVFTLPFTLAALVPALADDELRTNESVARSLGAGPARVLGTLTVPSCAVALAQAVTMVFALSFGEFNISFFINPPATPTAPFALFDSYSTQRLELASAQSAIFIAFVAPVLTAIAWARRRAPRRNP</sequence>
<evidence type="ECO:0000256" key="7">
    <source>
        <dbReference type="ARBA" id="ARBA00023136"/>
    </source>
</evidence>
<keyword evidence="3" id="KW-1003">Cell membrane</keyword>
<dbReference type="STRING" id="758803.SAMN05421803_101440"/>
<evidence type="ECO:0000313" key="10">
    <source>
        <dbReference type="EMBL" id="SHI51030.1"/>
    </source>
</evidence>
<evidence type="ECO:0000256" key="6">
    <source>
        <dbReference type="ARBA" id="ARBA00022989"/>
    </source>
</evidence>
<feature type="transmembrane region" description="Helical" evidence="8">
    <location>
        <begin position="92"/>
        <end position="115"/>
    </location>
</feature>
<dbReference type="RefSeq" id="WP_073374327.1">
    <property type="nucleotide sequence ID" value="NZ_FQZK01000001.1"/>
</dbReference>
<dbReference type="Gene3D" id="1.10.3720.10">
    <property type="entry name" value="MetI-like"/>
    <property type="match status" value="1"/>
</dbReference>
<feature type="transmembrane region" description="Helical" evidence="8">
    <location>
        <begin position="165"/>
        <end position="188"/>
    </location>
</feature>
<evidence type="ECO:0000313" key="11">
    <source>
        <dbReference type="Proteomes" id="UP000184452"/>
    </source>
</evidence>
<dbReference type="InterPro" id="IPR035906">
    <property type="entry name" value="MetI-like_sf"/>
</dbReference>
<gene>
    <name evidence="10" type="ORF">SAMN05421803_101440</name>
</gene>
<feature type="domain" description="ABC transmembrane type-1" evidence="9">
    <location>
        <begin position="54"/>
        <end position="242"/>
    </location>
</feature>
<keyword evidence="7 8" id="KW-0472">Membrane</keyword>
<dbReference type="GO" id="GO:0005886">
    <property type="term" value="C:plasma membrane"/>
    <property type="evidence" value="ECO:0007669"/>
    <property type="project" value="UniProtKB-SubCell"/>
</dbReference>
<evidence type="ECO:0000256" key="4">
    <source>
        <dbReference type="ARBA" id="ARBA00022519"/>
    </source>
</evidence>
<evidence type="ECO:0000256" key="2">
    <source>
        <dbReference type="ARBA" id="ARBA00022448"/>
    </source>
</evidence>
<evidence type="ECO:0000256" key="1">
    <source>
        <dbReference type="ARBA" id="ARBA00004429"/>
    </source>
</evidence>
<protein>
    <submittedName>
        <fullName evidence="10">Putative spermidine/putrescine transport system permease protein</fullName>
    </submittedName>
</protein>
<dbReference type="CDD" id="cd06261">
    <property type="entry name" value="TM_PBP2"/>
    <property type="match status" value="1"/>
</dbReference>
<feature type="transmembrane region" description="Helical" evidence="8">
    <location>
        <begin position="121"/>
        <end position="144"/>
    </location>
</feature>
<reference evidence="10 11" key="1">
    <citation type="submission" date="2016-11" db="EMBL/GenBank/DDBJ databases">
        <authorList>
            <person name="Jaros S."/>
            <person name="Januszkiewicz K."/>
            <person name="Wedrychowicz H."/>
        </authorList>
    </citation>
    <scope>NUCLEOTIDE SEQUENCE [LARGE SCALE GENOMIC DNA]</scope>
    <source>
        <strain evidence="10 11">CGMCC 4.5723</strain>
    </source>
</reference>
<evidence type="ECO:0000256" key="5">
    <source>
        <dbReference type="ARBA" id="ARBA00022692"/>
    </source>
</evidence>
<keyword evidence="2" id="KW-0813">Transport</keyword>
<dbReference type="Proteomes" id="UP000184452">
    <property type="component" value="Unassembled WGS sequence"/>
</dbReference>
<comment type="subcellular location">
    <subcellularLocation>
        <location evidence="1">Cell inner membrane</location>
        <topology evidence="1">Multi-pass membrane protein</topology>
    </subcellularLocation>
</comment>
<dbReference type="EMBL" id="FQZK01000001">
    <property type="protein sequence ID" value="SHI51030.1"/>
    <property type="molecule type" value="Genomic_DNA"/>
</dbReference>
<dbReference type="PANTHER" id="PTHR43357:SF4">
    <property type="entry name" value="INNER MEMBRANE ABC TRANSPORTER PERMEASE PROTEIN YDCV"/>
    <property type="match status" value="1"/>
</dbReference>
<keyword evidence="5 8" id="KW-0812">Transmembrane</keyword>
<feature type="transmembrane region" description="Helical" evidence="8">
    <location>
        <begin position="58"/>
        <end position="80"/>
    </location>
</feature>
<proteinExistence type="predicted"/>